<dbReference type="KEGG" id="salm:D0Y50_11840"/>
<feature type="domain" description="Glycosyl hydrolase family 95 catalytic" evidence="3">
    <location>
        <begin position="206"/>
        <end position="599"/>
    </location>
</feature>
<proteinExistence type="predicted"/>
<dbReference type="SUPFAM" id="SSF48208">
    <property type="entry name" value="Six-hairpin glycosidases"/>
    <property type="match status" value="1"/>
</dbReference>
<protein>
    <submittedName>
        <fullName evidence="4">Glycoside hydrolase family 95 protein</fullName>
    </submittedName>
</protein>
<dbReference type="AlphaFoldDB" id="A0A346NN76"/>
<keyword evidence="4" id="KW-0378">Hydrolase</keyword>
<feature type="domain" description="Alpha fucosidase A-like C-terminal" evidence="2">
    <location>
        <begin position="601"/>
        <end position="708"/>
    </location>
</feature>
<evidence type="ECO:0000313" key="4">
    <source>
        <dbReference type="EMBL" id="AXR06983.1"/>
    </source>
</evidence>
<dbReference type="OrthoDB" id="9802600at2"/>
<dbReference type="Pfam" id="PF14498">
    <property type="entry name" value="Glyco_hyd_65N_2"/>
    <property type="match status" value="1"/>
</dbReference>
<dbReference type="Gene3D" id="1.50.10.10">
    <property type="match status" value="1"/>
</dbReference>
<dbReference type="EMBL" id="CP031769">
    <property type="protein sequence ID" value="AXR06983.1"/>
    <property type="molecule type" value="Genomic_DNA"/>
</dbReference>
<evidence type="ECO:0000313" key="5">
    <source>
        <dbReference type="Proteomes" id="UP000262073"/>
    </source>
</evidence>
<dbReference type="PIRSF" id="PIRSF007663">
    <property type="entry name" value="UCP007663"/>
    <property type="match status" value="1"/>
</dbReference>
<organism evidence="4 5">
    <name type="scientific">Salinimonas sediminis</name>
    <dbReference type="NCBI Taxonomy" id="2303538"/>
    <lineage>
        <taxon>Bacteria</taxon>
        <taxon>Pseudomonadati</taxon>
        <taxon>Pseudomonadota</taxon>
        <taxon>Gammaproteobacteria</taxon>
        <taxon>Alteromonadales</taxon>
        <taxon>Alteromonadaceae</taxon>
        <taxon>Alteromonas/Salinimonas group</taxon>
        <taxon>Salinimonas</taxon>
    </lineage>
</organism>
<dbReference type="InterPro" id="IPR054363">
    <property type="entry name" value="GH95_cat"/>
</dbReference>
<dbReference type="PANTHER" id="PTHR31084:SF19">
    <property type="entry name" value="GLYCOSYL HYDROLASE FAMILY 95 N-TERMINAL DOMAIN-CONTAINING PROTEIN"/>
    <property type="match status" value="1"/>
</dbReference>
<feature type="domain" description="Glycosyl hydrolase family 95 N-terminal" evidence="1">
    <location>
        <begin position="6"/>
        <end position="179"/>
    </location>
</feature>
<dbReference type="GO" id="GO:0005975">
    <property type="term" value="P:carbohydrate metabolic process"/>
    <property type="evidence" value="ECO:0007669"/>
    <property type="project" value="InterPro"/>
</dbReference>
<dbReference type="InterPro" id="IPR049053">
    <property type="entry name" value="AFCA-like_C"/>
</dbReference>
<dbReference type="InterPro" id="IPR012341">
    <property type="entry name" value="6hp_glycosidase-like_sf"/>
</dbReference>
<dbReference type="InterPro" id="IPR016518">
    <property type="entry name" value="Alpha-L-fucosidase"/>
</dbReference>
<name>A0A346NN76_9ALTE</name>
<evidence type="ECO:0000259" key="1">
    <source>
        <dbReference type="Pfam" id="PF14498"/>
    </source>
</evidence>
<keyword evidence="5" id="KW-1185">Reference proteome</keyword>
<gene>
    <name evidence="4" type="ORF">D0Y50_11840</name>
</gene>
<evidence type="ECO:0000259" key="3">
    <source>
        <dbReference type="Pfam" id="PF22124"/>
    </source>
</evidence>
<reference evidence="4 5" key="1">
    <citation type="submission" date="2018-08" db="EMBL/GenBank/DDBJ databases">
        <title>Salinimonas sediminis sp. nov., a piezophilic bacterium isolated from a deep-sea sediment sample from the New Britain Trench.</title>
        <authorList>
            <person name="Cao J."/>
        </authorList>
    </citation>
    <scope>NUCLEOTIDE SEQUENCE [LARGE SCALE GENOMIC DNA]</scope>
    <source>
        <strain evidence="4 5">N102</strain>
    </source>
</reference>
<dbReference type="Pfam" id="PF21307">
    <property type="entry name" value="Glyco_hydro_95_C"/>
    <property type="match status" value="1"/>
</dbReference>
<dbReference type="PANTHER" id="PTHR31084">
    <property type="entry name" value="ALPHA-L-FUCOSIDASE 2"/>
    <property type="match status" value="1"/>
</dbReference>
<accession>A0A346NN76</accession>
<dbReference type="Proteomes" id="UP000262073">
    <property type="component" value="Chromosome"/>
</dbReference>
<dbReference type="Pfam" id="PF22124">
    <property type="entry name" value="Glyco_hydro_95_cat"/>
    <property type="match status" value="1"/>
</dbReference>
<sequence length="738" mass="81597">MAQKLGHAVSGYGSFQSLGDLLLSFPHQQVTDYQRKLDLATATASVTYQYQGVDYQRDYFVSYPDDAVVIRLTANQPASISVTIETAIPDNRSAHKNVTDNILQVSGTLNDNQLEYALHIQADIQGGALATPLGVNKAHAGNDDNRPAASNAVSAKSQLQVEHADAVTLKISAATNYKNQYPDYRGEAAISRLNKVMAAIKSTPITTLQQRHLDDYQPLFERMALTLDDAHSALPTNQLLQRYQQGKASASAQRYLEALYFQYGRYLLIASSRPGSLPANLQGVWNIHQVAPWNADYHFNINLQMNYWLANVTNLAQTQLPLFDYVDSLVKPGRIAASSLLGADGWTLFLNSNVWGFTGTIAWPTAFWQPEAGAWIARHYYEHYLFTQDHDFLVQRAWPIMREASELWLQTLVNDPDTNTLVVVPSYSPEHGNFVVGAAMSQQIVTDLLRNTLQLAKTLNKKDFTQRLQQALNKLEPGLRIGHWGQLQEWRQDRDDPASQHRHVSQLYALHPGNQISPDTTPALSTAAATTLNARGDGGTGWSKAWKINFWARLQDGNRAHKLLTEQLIHSTLSNLWDNHPPFQIDGNFGATAGMAEMLLQSHNNDIALLPALADSWPGGQVTGLKARGNITVSIQWQHGELTQAKLTMPDTPAVYPPTGQLLKVRFSDTPTISHIAVTNAQSGAVLPVSLDGNVLTFQAKAGQQYLIKRQHGSISSLFYPSTHTAASAITTTKKEIQ</sequence>
<evidence type="ECO:0000259" key="2">
    <source>
        <dbReference type="Pfam" id="PF21307"/>
    </source>
</evidence>
<dbReference type="InterPro" id="IPR027414">
    <property type="entry name" value="GH95_N_dom"/>
</dbReference>
<dbReference type="GO" id="GO:0004560">
    <property type="term" value="F:alpha-L-fucosidase activity"/>
    <property type="evidence" value="ECO:0007669"/>
    <property type="project" value="InterPro"/>
</dbReference>
<dbReference type="InterPro" id="IPR008928">
    <property type="entry name" value="6-hairpin_glycosidase_sf"/>
</dbReference>